<proteinExistence type="predicted"/>
<keyword evidence="1" id="KW-0472">Membrane</keyword>
<keyword evidence="1" id="KW-0812">Transmembrane</keyword>
<comment type="caution">
    <text evidence="2">The sequence shown here is derived from an EMBL/GenBank/DDBJ whole genome shotgun (WGS) entry which is preliminary data.</text>
</comment>
<dbReference type="EMBL" id="CANHGI010000003">
    <property type="protein sequence ID" value="CAI5445471.1"/>
    <property type="molecule type" value="Genomic_DNA"/>
</dbReference>
<keyword evidence="3" id="KW-1185">Reference proteome</keyword>
<evidence type="ECO:0000313" key="2">
    <source>
        <dbReference type="EMBL" id="CAI5445471.1"/>
    </source>
</evidence>
<accession>A0A9P1II24</accession>
<evidence type="ECO:0000313" key="3">
    <source>
        <dbReference type="Proteomes" id="UP001152747"/>
    </source>
</evidence>
<organism evidence="2 3">
    <name type="scientific">Caenorhabditis angaria</name>
    <dbReference type="NCBI Taxonomy" id="860376"/>
    <lineage>
        <taxon>Eukaryota</taxon>
        <taxon>Metazoa</taxon>
        <taxon>Ecdysozoa</taxon>
        <taxon>Nematoda</taxon>
        <taxon>Chromadorea</taxon>
        <taxon>Rhabditida</taxon>
        <taxon>Rhabditina</taxon>
        <taxon>Rhabditomorpha</taxon>
        <taxon>Rhabditoidea</taxon>
        <taxon>Rhabditidae</taxon>
        <taxon>Peloderinae</taxon>
        <taxon>Caenorhabditis</taxon>
    </lineage>
</organism>
<dbReference type="Proteomes" id="UP001152747">
    <property type="component" value="Unassembled WGS sequence"/>
</dbReference>
<keyword evidence="1" id="KW-1133">Transmembrane helix</keyword>
<dbReference type="AlphaFoldDB" id="A0A9P1II24"/>
<feature type="transmembrane region" description="Helical" evidence="1">
    <location>
        <begin position="14"/>
        <end position="39"/>
    </location>
</feature>
<protein>
    <submittedName>
        <fullName evidence="2">Uncharacterized protein</fullName>
    </submittedName>
</protein>
<dbReference type="OrthoDB" id="5786091at2759"/>
<evidence type="ECO:0000256" key="1">
    <source>
        <dbReference type="SAM" id="Phobius"/>
    </source>
</evidence>
<name>A0A9P1II24_9PELO</name>
<gene>
    <name evidence="2" type="ORF">CAMP_LOCUS8108</name>
</gene>
<sequence>MSVDLKQHLALEDYLGVLAVWCVFFAILFVISIFINFACINEEDDITALEQWGYRKNLGLRLGPHSKSQIRRQVPHHIVD</sequence>
<dbReference type="Pfam" id="PF21525">
    <property type="entry name" value="Nlp36"/>
    <property type="match status" value="1"/>
</dbReference>
<reference evidence="2" key="1">
    <citation type="submission" date="2022-11" db="EMBL/GenBank/DDBJ databases">
        <authorList>
            <person name="Kikuchi T."/>
        </authorList>
    </citation>
    <scope>NUCLEOTIDE SEQUENCE</scope>
    <source>
        <strain evidence="2">PS1010</strain>
    </source>
</reference>